<dbReference type="InterPro" id="IPR015947">
    <property type="entry name" value="PUA-like_sf"/>
</dbReference>
<dbReference type="PROSITE" id="PS51787">
    <property type="entry name" value="LON_N"/>
    <property type="match status" value="1"/>
</dbReference>
<keyword evidence="10" id="KW-1185">Reference proteome</keyword>
<evidence type="ECO:0000313" key="10">
    <source>
        <dbReference type="Proteomes" id="UP000248340"/>
    </source>
</evidence>
<dbReference type="CDD" id="cd16514">
    <property type="entry name" value="RING-HC_LONFs_rpt2"/>
    <property type="match status" value="1"/>
</dbReference>
<dbReference type="PANTHER" id="PTHR23327:SF42">
    <property type="entry name" value="LON PEPTIDASE N-TERMINAL DOMAIN AND RING FINGER PROTEIN C14F5.10C"/>
    <property type="match status" value="1"/>
</dbReference>
<keyword evidence="1" id="KW-0479">Metal-binding</keyword>
<gene>
    <name evidence="9" type="ORF">BO82DRAFT_368090</name>
</gene>
<dbReference type="InterPro" id="IPR001841">
    <property type="entry name" value="Znf_RING"/>
</dbReference>
<dbReference type="PROSITE" id="PS50089">
    <property type="entry name" value="ZF_RING_2"/>
    <property type="match status" value="1"/>
</dbReference>
<dbReference type="SMART" id="SM00184">
    <property type="entry name" value="RING"/>
    <property type="match status" value="2"/>
</dbReference>
<dbReference type="Gene3D" id="1.20.58.1480">
    <property type="match status" value="1"/>
</dbReference>
<evidence type="ECO:0000256" key="6">
    <source>
        <dbReference type="SAM" id="SignalP"/>
    </source>
</evidence>
<dbReference type="AlphaFoldDB" id="A0A319C0Y2"/>
<keyword evidence="2 4" id="KW-0863">Zinc-finger</keyword>
<dbReference type="SUPFAM" id="SSF88697">
    <property type="entry name" value="PUA domain-like"/>
    <property type="match status" value="1"/>
</dbReference>
<evidence type="ECO:0000313" key="9">
    <source>
        <dbReference type="EMBL" id="PYH77857.1"/>
    </source>
</evidence>
<dbReference type="SUPFAM" id="SSF57850">
    <property type="entry name" value="RING/U-box"/>
    <property type="match status" value="2"/>
</dbReference>
<accession>A0A319C0Y2</accession>
<dbReference type="GO" id="GO:0061630">
    <property type="term" value="F:ubiquitin protein ligase activity"/>
    <property type="evidence" value="ECO:0007669"/>
    <property type="project" value="TreeGrafter"/>
</dbReference>
<proteinExistence type="predicted"/>
<name>A0A319C0Y2_9EURO</name>
<evidence type="ECO:0000259" key="7">
    <source>
        <dbReference type="PROSITE" id="PS50089"/>
    </source>
</evidence>
<evidence type="ECO:0008006" key="11">
    <source>
        <dbReference type="Google" id="ProtNLM"/>
    </source>
</evidence>
<dbReference type="OrthoDB" id="264917at2759"/>
<dbReference type="Proteomes" id="UP000248340">
    <property type="component" value="Unassembled WGS sequence"/>
</dbReference>
<dbReference type="InterPro" id="IPR046336">
    <property type="entry name" value="Lon_prtase_N_sf"/>
</dbReference>
<dbReference type="PROSITE" id="PS00518">
    <property type="entry name" value="ZF_RING_1"/>
    <property type="match status" value="1"/>
</dbReference>
<dbReference type="GeneID" id="37139849"/>
<feature type="region of interest" description="Disordered" evidence="5">
    <location>
        <begin position="38"/>
        <end position="75"/>
    </location>
</feature>
<evidence type="ECO:0000256" key="1">
    <source>
        <dbReference type="ARBA" id="ARBA00022723"/>
    </source>
</evidence>
<dbReference type="InterPro" id="IPR013083">
    <property type="entry name" value="Znf_RING/FYVE/PHD"/>
</dbReference>
<dbReference type="InterPro" id="IPR017907">
    <property type="entry name" value="Znf_RING_CS"/>
</dbReference>
<dbReference type="Gene3D" id="2.30.130.40">
    <property type="entry name" value="LON domain-like"/>
    <property type="match status" value="1"/>
</dbReference>
<dbReference type="Gene3D" id="3.30.40.10">
    <property type="entry name" value="Zinc/RING finger domain, C3HC4 (zinc finger)"/>
    <property type="match status" value="2"/>
</dbReference>
<dbReference type="PANTHER" id="PTHR23327">
    <property type="entry name" value="RING FINGER PROTEIN 127"/>
    <property type="match status" value="1"/>
</dbReference>
<evidence type="ECO:0000256" key="3">
    <source>
        <dbReference type="ARBA" id="ARBA00022833"/>
    </source>
</evidence>
<keyword evidence="6" id="KW-0732">Signal</keyword>
<evidence type="ECO:0000256" key="5">
    <source>
        <dbReference type="SAM" id="MobiDB-lite"/>
    </source>
</evidence>
<dbReference type="VEuPathDB" id="FungiDB:BO82DRAFT_368090"/>
<evidence type="ECO:0000256" key="2">
    <source>
        <dbReference type="ARBA" id="ARBA00022771"/>
    </source>
</evidence>
<dbReference type="InterPro" id="IPR003111">
    <property type="entry name" value="Lon_prtase_N"/>
</dbReference>
<protein>
    <recommendedName>
        <fullName evidence="11">ATP-dependent protease</fullName>
    </recommendedName>
</protein>
<reference evidence="9 10" key="1">
    <citation type="submission" date="2016-12" db="EMBL/GenBank/DDBJ databases">
        <title>The genomes of Aspergillus section Nigri reveals drivers in fungal speciation.</title>
        <authorList>
            <consortium name="DOE Joint Genome Institute"/>
            <person name="Vesth T.C."/>
            <person name="Nybo J."/>
            <person name="Theobald S."/>
            <person name="Brandl J."/>
            <person name="Frisvad J.C."/>
            <person name="Nielsen K.F."/>
            <person name="Lyhne E.K."/>
            <person name="Kogle M.E."/>
            <person name="Kuo A."/>
            <person name="Riley R."/>
            <person name="Clum A."/>
            <person name="Nolan M."/>
            <person name="Lipzen A."/>
            <person name="Salamov A."/>
            <person name="Henrissat B."/>
            <person name="Wiebenga A."/>
            <person name="De Vries R.P."/>
            <person name="Grigoriev I.V."/>
            <person name="Mortensen U.H."/>
            <person name="Andersen M.R."/>
            <person name="Baker S.E."/>
        </authorList>
    </citation>
    <scope>NUCLEOTIDE SEQUENCE [LARGE SCALE GENOMIC DNA]</scope>
    <source>
        <strain evidence="9 10">CBS 121591</strain>
    </source>
</reference>
<dbReference type="EMBL" id="KZ821735">
    <property type="protein sequence ID" value="PYH77857.1"/>
    <property type="molecule type" value="Genomic_DNA"/>
</dbReference>
<organism evidence="9 10">
    <name type="scientific">Aspergillus uvarum CBS 121591</name>
    <dbReference type="NCBI Taxonomy" id="1448315"/>
    <lineage>
        <taxon>Eukaryota</taxon>
        <taxon>Fungi</taxon>
        <taxon>Dikarya</taxon>
        <taxon>Ascomycota</taxon>
        <taxon>Pezizomycotina</taxon>
        <taxon>Eurotiomycetes</taxon>
        <taxon>Eurotiomycetidae</taxon>
        <taxon>Eurotiales</taxon>
        <taxon>Aspergillaceae</taxon>
        <taxon>Aspergillus</taxon>
        <taxon>Aspergillus subgen. Circumdati</taxon>
    </lineage>
</organism>
<evidence type="ECO:0000259" key="8">
    <source>
        <dbReference type="PROSITE" id="PS51787"/>
    </source>
</evidence>
<keyword evidence="3" id="KW-0862">Zinc</keyword>
<dbReference type="Pfam" id="PF02190">
    <property type="entry name" value="LON_substr_bdg"/>
    <property type="match status" value="1"/>
</dbReference>
<dbReference type="Pfam" id="PF13923">
    <property type="entry name" value="zf-C3HC4_2"/>
    <property type="match status" value="1"/>
</dbReference>
<feature type="domain" description="RING-type" evidence="7">
    <location>
        <begin position="260"/>
        <end position="298"/>
    </location>
</feature>
<dbReference type="STRING" id="1448315.A0A319C0Y2"/>
<sequence>MNVLSFLWHLLSKEYWCLAVWEPILLLQFPMEDPDAASAPLHATTSGSDDDHSRGISSAVSHALGPEPSPATASETAVSSVVPHAVIQSIQCARCSQILRSPLRLPCGNSICRSCLPPIYQRTGITYPANEERKHGFLCYWGKADACSGEHCLGDCGVDVLLSRLADVFEEVLAVDRGDGSSEGASTVTWKTSRGEPEVTTQCESIGTDLLKGVYCLVKEGRFDYDASEVHYSVGDLAADSSTQRSYTKLKNAVRNELDCQVCYSLILDPLTTPCGHTFCRDCVTMVMDHSDLCPVCRRKLNLSLTSRRKPSNLRISAILEALFPEQLEMRKDNTSDVDDAAAADDEQTLPLFVNSLSFPTMPTFLHIFEPRYRIMMRRVMETRGKKFGMVMYNRGSRPQPGLGRSEFMQYGTVLMVDRYELLPDGRSLVIATGVSRFKVSSSEVVDGYHVGRVQRVEDVPITEEERIESLETSVTMEAPPAASADPADTPIEVLPTLQLFQLAIDFIDEQRRKGVAWLHPRVLMAYGDAPTDPALFPWWLASVYPLWEDDKYSLLATTSVRDRLKIVARWVKKSRSRECRPSAHLLPCATVSGSWSIILIALDGGLHVVHTVYHVGLHFLRKYSCIREFSPGAGTKSGLGDITVNIIQIRRARQRGAAGGRRDTNLGAVGAEIPAEREDEPGGIDVDIAPGEIG</sequence>
<feature type="chain" id="PRO_5016289729" description="ATP-dependent protease" evidence="6">
    <location>
        <begin position="20"/>
        <end position="695"/>
    </location>
</feature>
<dbReference type="GO" id="GO:0008270">
    <property type="term" value="F:zinc ion binding"/>
    <property type="evidence" value="ECO:0007669"/>
    <property type="project" value="UniProtKB-KW"/>
</dbReference>
<dbReference type="RefSeq" id="XP_025488057.1">
    <property type="nucleotide sequence ID" value="XM_025637108.1"/>
</dbReference>
<feature type="signal peptide" evidence="6">
    <location>
        <begin position="1"/>
        <end position="19"/>
    </location>
</feature>
<feature type="domain" description="Lon N-terminal" evidence="8">
    <location>
        <begin position="347"/>
        <end position="576"/>
    </location>
</feature>
<evidence type="ECO:0000256" key="4">
    <source>
        <dbReference type="PROSITE-ProRule" id="PRU00175"/>
    </source>
</evidence>
<dbReference type="SMART" id="SM00464">
    <property type="entry name" value="LON"/>
    <property type="match status" value="1"/>
</dbReference>